<dbReference type="InterPro" id="IPR052901">
    <property type="entry name" value="Bact_TGase-like"/>
</dbReference>
<evidence type="ECO:0000259" key="2">
    <source>
        <dbReference type="SMART" id="SM00460"/>
    </source>
</evidence>
<dbReference type="Pfam" id="PF11992">
    <property type="entry name" value="TgpA_N"/>
    <property type="match status" value="1"/>
</dbReference>
<keyword evidence="4" id="KW-1185">Reference proteome</keyword>
<feature type="transmembrane region" description="Helical" evidence="1">
    <location>
        <begin position="564"/>
        <end position="585"/>
    </location>
</feature>
<feature type="transmembrane region" description="Helical" evidence="1">
    <location>
        <begin position="12"/>
        <end position="45"/>
    </location>
</feature>
<keyword evidence="1" id="KW-0472">Membrane</keyword>
<name>A0A839UNH7_9GAMM</name>
<dbReference type="EMBL" id="JACHXZ010000002">
    <property type="protein sequence ID" value="MBB3168099.1"/>
    <property type="molecule type" value="Genomic_DNA"/>
</dbReference>
<keyword evidence="3" id="KW-0378">Hydrolase</keyword>
<feature type="transmembrane region" description="Helical" evidence="1">
    <location>
        <begin position="160"/>
        <end position="179"/>
    </location>
</feature>
<dbReference type="PANTHER" id="PTHR42736:SF1">
    <property type="entry name" value="PROTEIN-GLUTAMINE GAMMA-GLUTAMYLTRANSFERASE"/>
    <property type="match status" value="1"/>
</dbReference>
<evidence type="ECO:0000313" key="4">
    <source>
        <dbReference type="Proteomes" id="UP000559987"/>
    </source>
</evidence>
<evidence type="ECO:0000313" key="3">
    <source>
        <dbReference type="EMBL" id="MBB3168099.1"/>
    </source>
</evidence>
<keyword evidence="3" id="KW-0645">Protease</keyword>
<accession>A0A839UNH7</accession>
<dbReference type="RefSeq" id="WP_183909525.1">
    <property type="nucleotide sequence ID" value="NZ_JACHXZ010000002.1"/>
</dbReference>
<dbReference type="InterPro" id="IPR002931">
    <property type="entry name" value="Transglutaminase-like"/>
</dbReference>
<dbReference type="InterPro" id="IPR021878">
    <property type="entry name" value="TgpA_N"/>
</dbReference>
<dbReference type="Pfam" id="PF01841">
    <property type="entry name" value="Transglut_core"/>
    <property type="match status" value="1"/>
</dbReference>
<feature type="domain" description="Transglutaminase-like" evidence="2">
    <location>
        <begin position="415"/>
        <end position="485"/>
    </location>
</feature>
<dbReference type="InterPro" id="IPR038765">
    <property type="entry name" value="Papain-like_cys_pep_sf"/>
</dbReference>
<dbReference type="AlphaFoldDB" id="A0A839UNH7"/>
<dbReference type="PANTHER" id="PTHR42736">
    <property type="entry name" value="PROTEIN-GLUTAMINE GAMMA-GLUTAMYLTRANSFERASE"/>
    <property type="match status" value="1"/>
</dbReference>
<gene>
    <name evidence="3" type="ORF">FHS30_001283</name>
</gene>
<comment type="caution">
    <text evidence="3">The sequence shown here is derived from an EMBL/GenBank/DDBJ whole genome shotgun (WGS) entry which is preliminary data.</text>
</comment>
<keyword evidence="1" id="KW-1133">Transmembrane helix</keyword>
<dbReference type="Proteomes" id="UP000559987">
    <property type="component" value="Unassembled WGS sequence"/>
</dbReference>
<protein>
    <submittedName>
        <fullName evidence="3">Transglutaminase-like putative cysteine protease</fullName>
    </submittedName>
</protein>
<feature type="transmembrane region" description="Helical" evidence="1">
    <location>
        <begin position="109"/>
        <end position="140"/>
    </location>
</feature>
<feature type="transmembrane region" description="Helical" evidence="1">
    <location>
        <begin position="57"/>
        <end position="75"/>
    </location>
</feature>
<proteinExistence type="predicted"/>
<reference evidence="3 4" key="1">
    <citation type="submission" date="2020-08" db="EMBL/GenBank/DDBJ databases">
        <title>Genomic Encyclopedia of Type Strains, Phase III (KMG-III): the genomes of soil and plant-associated and newly described type strains.</title>
        <authorList>
            <person name="Whitman W."/>
        </authorList>
    </citation>
    <scope>NUCLEOTIDE SEQUENCE [LARGE SCALE GENOMIC DNA]</scope>
    <source>
        <strain evidence="3 4">CECT 8571</strain>
    </source>
</reference>
<evidence type="ECO:0000256" key="1">
    <source>
        <dbReference type="SAM" id="Phobius"/>
    </source>
</evidence>
<dbReference type="InterPro" id="IPR025403">
    <property type="entry name" value="TgpA-like_C"/>
</dbReference>
<organism evidence="3 4">
    <name type="scientific">Simiduia aestuariiviva</name>
    <dbReference type="NCBI Taxonomy" id="1510459"/>
    <lineage>
        <taxon>Bacteria</taxon>
        <taxon>Pseudomonadati</taxon>
        <taxon>Pseudomonadota</taxon>
        <taxon>Gammaproteobacteria</taxon>
        <taxon>Cellvibrionales</taxon>
        <taxon>Cellvibrionaceae</taxon>
        <taxon>Simiduia</taxon>
    </lineage>
</organism>
<dbReference type="Pfam" id="PF13559">
    <property type="entry name" value="DUF4129"/>
    <property type="match status" value="1"/>
</dbReference>
<dbReference type="GO" id="GO:0006508">
    <property type="term" value="P:proteolysis"/>
    <property type="evidence" value="ECO:0007669"/>
    <property type="project" value="UniProtKB-KW"/>
</dbReference>
<sequence>MLIEQIPRNSQLWLFFALLWALAPHTSHLPVWVLGAGAVILIWRWQIYLGRWAMPGRLIKTLLVLVCAFGIWRGYGSWRGVEPMTGLLLVGMLLKLLEMRHRRDALLVVFLGYFAAAAQLLFAQLIFETLYCTLTFWWLLTAQQLLFSGPTAGVKPALRRSGVMLLQALPVMVALFLVLPRTGPLWAMPMQNHAARTGISDSMSPGDVVDLTKSGKLAFRVNFDGAVPPPEARYWRGIVLSEFDGRTWRARNYDFNPGGRGVDRSNQAPSSWRLLPEAARQGAPRYRYQVLMEPSHRTWLFTLGVPLSVESNKRWSITIDQTVRTLLPIADRQRFEFYTVDMPVVAEQLHPFVQRHYLSLPPRVNPRTRALADQWRATGLSKQALIARFENMIQERFIYTLQPPALGEHSVDEFLFQTQQGFCEHFASSFVFFARAAGIPARVVTGYQGGELGLAGDYLLVHQMDAHAWAEVWINGEWLRVDPTAAVAPSRIRSGLRAAMQNNADLLGDPLSLMRYSHINWLNQARLQWEEVNYRWQSMVVGFDGDRQSAVLEKLLGGMEPWRIGVFLLLAAGAPLALLALWLAWCNRSEPLPPLLRLLRRIERKTGIERAPGEPVGQYFARVERLLPEQTRLWQQFSALFERGLYDDKNAEAVRLIKAQLARIKRQSAGGEKPINSP</sequence>
<dbReference type="GO" id="GO:0008233">
    <property type="term" value="F:peptidase activity"/>
    <property type="evidence" value="ECO:0007669"/>
    <property type="project" value="UniProtKB-KW"/>
</dbReference>
<dbReference type="SMART" id="SM00460">
    <property type="entry name" value="TGc"/>
    <property type="match status" value="1"/>
</dbReference>
<dbReference type="SUPFAM" id="SSF54001">
    <property type="entry name" value="Cysteine proteinases"/>
    <property type="match status" value="1"/>
</dbReference>
<dbReference type="Gene3D" id="3.10.620.30">
    <property type="match status" value="1"/>
</dbReference>
<keyword evidence="1" id="KW-0812">Transmembrane</keyword>